<evidence type="ECO:0000256" key="1">
    <source>
        <dbReference type="SAM" id="SignalP"/>
    </source>
</evidence>
<feature type="signal peptide" evidence="1">
    <location>
        <begin position="1"/>
        <end position="27"/>
    </location>
</feature>
<dbReference type="RefSeq" id="WP_168624437.1">
    <property type="nucleotide sequence ID" value="NZ_JAAZQQ010000006.1"/>
</dbReference>
<evidence type="ECO:0000313" key="2">
    <source>
        <dbReference type="EMBL" id="NKX46047.1"/>
    </source>
</evidence>
<accession>A0A7X6JXY1</accession>
<sequence length="299" mass="31878">MTMRLPSILALPIALMPLAALPVPALAQQGAGEAQLVEPAGRLAEAAPELRALFEAMGLYTILEVMATEGLAAGPDLQADMFPGQGGSAWPAVVAGIYSVERMVATFEEAVPLDRLTPEMVAELQAFYDSDLGRRVAAGEIAARQAFLEPGVEEAATELARTRAAEGAPRIALLTEFIAVNDLVERNVSGALNSNFAFYRGLSEGGAFEAEIPEELMLAEVWGQEPEIRTDTTDWLFAYQTLAYEDLTDAEMATYTAMSATPAGQTLNAILFEGFDVLFEEISHDLGRAAAGFIAGEDT</sequence>
<keyword evidence="1" id="KW-0732">Signal</keyword>
<dbReference type="EMBL" id="JAAZQQ010000006">
    <property type="protein sequence ID" value="NKX46047.1"/>
    <property type="molecule type" value="Genomic_DNA"/>
</dbReference>
<evidence type="ECO:0000313" key="3">
    <source>
        <dbReference type="Proteomes" id="UP000526408"/>
    </source>
</evidence>
<protein>
    <submittedName>
        <fullName evidence="2">DUF2059 domain-containing protein</fullName>
    </submittedName>
</protein>
<feature type="chain" id="PRO_5030560341" evidence="1">
    <location>
        <begin position="28"/>
        <end position="299"/>
    </location>
</feature>
<dbReference type="AlphaFoldDB" id="A0A7X6JXY1"/>
<name>A0A7X6JXY1_9RHOB</name>
<keyword evidence="3" id="KW-1185">Reference proteome</keyword>
<dbReference type="Proteomes" id="UP000526408">
    <property type="component" value="Unassembled WGS sequence"/>
</dbReference>
<proteinExistence type="predicted"/>
<reference evidence="2 3" key="1">
    <citation type="submission" date="2020-04" db="EMBL/GenBank/DDBJ databases">
        <authorList>
            <person name="Yoon J."/>
        </authorList>
    </citation>
    <scope>NUCLEOTIDE SEQUENCE [LARGE SCALE GENOMIC DNA]</scope>
    <source>
        <strain evidence="2 3">KMU-115</strain>
    </source>
</reference>
<gene>
    <name evidence="2" type="ORF">HCU73_15735</name>
</gene>
<comment type="caution">
    <text evidence="2">The sequence shown here is derived from an EMBL/GenBank/DDBJ whole genome shotgun (WGS) entry which is preliminary data.</text>
</comment>
<organism evidence="2 3">
    <name type="scientific">Roseicyclus persicicus</name>
    <dbReference type="NCBI Taxonomy" id="2650661"/>
    <lineage>
        <taxon>Bacteria</taxon>
        <taxon>Pseudomonadati</taxon>
        <taxon>Pseudomonadota</taxon>
        <taxon>Alphaproteobacteria</taxon>
        <taxon>Rhodobacterales</taxon>
        <taxon>Roseobacteraceae</taxon>
        <taxon>Roseicyclus</taxon>
    </lineage>
</organism>